<dbReference type="Proteomes" id="UP000321353">
    <property type="component" value="Chromosome"/>
</dbReference>
<keyword evidence="2" id="KW-0805">Transcription regulation</keyword>
<evidence type="ECO:0000256" key="2">
    <source>
        <dbReference type="ARBA" id="ARBA00023015"/>
    </source>
</evidence>
<gene>
    <name evidence="5" type="primary">blaI_5</name>
    <name evidence="5" type="ORF">Mal15_56710</name>
</gene>
<proteinExistence type="inferred from homology"/>
<dbReference type="PIRSF" id="PIRSF019455">
    <property type="entry name" value="CopR_AtkY"/>
    <property type="match status" value="1"/>
</dbReference>
<keyword evidence="6" id="KW-1185">Reference proteome</keyword>
<organism evidence="5 6">
    <name type="scientific">Stieleria maiorica</name>
    <dbReference type="NCBI Taxonomy" id="2795974"/>
    <lineage>
        <taxon>Bacteria</taxon>
        <taxon>Pseudomonadati</taxon>
        <taxon>Planctomycetota</taxon>
        <taxon>Planctomycetia</taxon>
        <taxon>Pirellulales</taxon>
        <taxon>Pirellulaceae</taxon>
        <taxon>Stieleria</taxon>
    </lineage>
</organism>
<dbReference type="Pfam" id="PF03965">
    <property type="entry name" value="Penicillinase_R"/>
    <property type="match status" value="1"/>
</dbReference>
<dbReference type="GO" id="GO:0045892">
    <property type="term" value="P:negative regulation of DNA-templated transcription"/>
    <property type="evidence" value="ECO:0007669"/>
    <property type="project" value="InterPro"/>
</dbReference>
<dbReference type="EMBL" id="CP036264">
    <property type="protein sequence ID" value="QEG01594.1"/>
    <property type="molecule type" value="Genomic_DNA"/>
</dbReference>
<name>A0A5B9MKZ0_9BACT</name>
<evidence type="ECO:0000256" key="3">
    <source>
        <dbReference type="ARBA" id="ARBA00023125"/>
    </source>
</evidence>
<keyword evidence="4" id="KW-0804">Transcription</keyword>
<dbReference type="RefSeq" id="WP_147870654.1">
    <property type="nucleotide sequence ID" value="NZ_CP036264.1"/>
</dbReference>
<dbReference type="SUPFAM" id="SSF46785">
    <property type="entry name" value="Winged helix' DNA-binding domain"/>
    <property type="match status" value="1"/>
</dbReference>
<dbReference type="InterPro" id="IPR036388">
    <property type="entry name" value="WH-like_DNA-bd_sf"/>
</dbReference>
<dbReference type="Gene3D" id="1.10.4040.10">
    <property type="entry name" value="Penicillinase repressor domain"/>
    <property type="match status" value="1"/>
</dbReference>
<keyword evidence="3" id="KW-0238">DNA-binding</keyword>
<reference evidence="5 6" key="1">
    <citation type="submission" date="2019-02" db="EMBL/GenBank/DDBJ databases">
        <title>Planctomycetal bacteria perform biofilm scaping via a novel small molecule.</title>
        <authorList>
            <person name="Jeske O."/>
            <person name="Boedeker C."/>
            <person name="Wiegand S."/>
            <person name="Breitling P."/>
            <person name="Kallscheuer N."/>
            <person name="Jogler M."/>
            <person name="Rohde M."/>
            <person name="Petersen J."/>
            <person name="Medema M.H."/>
            <person name="Surup F."/>
            <person name="Jogler C."/>
        </authorList>
    </citation>
    <scope>NUCLEOTIDE SEQUENCE [LARGE SCALE GENOMIC DNA]</scope>
    <source>
        <strain evidence="5 6">Mal15</strain>
    </source>
</reference>
<dbReference type="KEGG" id="smam:Mal15_56710"/>
<dbReference type="Gene3D" id="1.10.10.10">
    <property type="entry name" value="Winged helix-like DNA-binding domain superfamily/Winged helix DNA-binding domain"/>
    <property type="match status" value="1"/>
</dbReference>
<evidence type="ECO:0000256" key="4">
    <source>
        <dbReference type="ARBA" id="ARBA00023163"/>
    </source>
</evidence>
<sequence>MPLRLTGQQLAIMRLLWDRGEMTVADVQESLRGSDRPAYSTVATVLGRLEKRGLVRHRAEGRTYHFSPAVSETGVVREVVDRVFGGSATALVSHLLENEELVQGELEEIKQLIREHERSSQSDRSSEAES</sequence>
<accession>A0A5B9MKZ0</accession>
<dbReference type="AlphaFoldDB" id="A0A5B9MKZ0"/>
<dbReference type="InterPro" id="IPR005650">
    <property type="entry name" value="BlaI_family"/>
</dbReference>
<dbReference type="InterPro" id="IPR036390">
    <property type="entry name" value="WH_DNA-bd_sf"/>
</dbReference>
<protein>
    <submittedName>
        <fullName evidence="5">Penicillinase repressor</fullName>
    </submittedName>
</protein>
<evidence type="ECO:0000313" key="5">
    <source>
        <dbReference type="EMBL" id="QEG01594.1"/>
    </source>
</evidence>
<dbReference type="GO" id="GO:0003677">
    <property type="term" value="F:DNA binding"/>
    <property type="evidence" value="ECO:0007669"/>
    <property type="project" value="UniProtKB-KW"/>
</dbReference>
<evidence type="ECO:0000256" key="1">
    <source>
        <dbReference type="ARBA" id="ARBA00011046"/>
    </source>
</evidence>
<evidence type="ECO:0000313" key="6">
    <source>
        <dbReference type="Proteomes" id="UP000321353"/>
    </source>
</evidence>
<comment type="similarity">
    <text evidence="1">Belongs to the BlaI transcriptional regulatory family.</text>
</comment>